<organism evidence="3 4">
    <name type="scientific">Streptomyces thermolilacinus SPC6</name>
    <dbReference type="NCBI Taxonomy" id="1306406"/>
    <lineage>
        <taxon>Bacteria</taxon>
        <taxon>Bacillati</taxon>
        <taxon>Actinomycetota</taxon>
        <taxon>Actinomycetes</taxon>
        <taxon>Kitasatosporales</taxon>
        <taxon>Streptomycetaceae</taxon>
        <taxon>Streptomyces</taxon>
    </lineage>
</organism>
<feature type="compositionally biased region" description="Low complexity" evidence="1">
    <location>
        <begin position="33"/>
        <end position="46"/>
    </location>
</feature>
<dbReference type="Proteomes" id="UP000095329">
    <property type="component" value="Unassembled WGS sequence"/>
</dbReference>
<evidence type="ECO:0000256" key="1">
    <source>
        <dbReference type="SAM" id="MobiDB-lite"/>
    </source>
</evidence>
<evidence type="ECO:0008006" key="5">
    <source>
        <dbReference type="Google" id="ProtNLM"/>
    </source>
</evidence>
<keyword evidence="4" id="KW-1185">Reference proteome</keyword>
<dbReference type="PROSITE" id="PS51318">
    <property type="entry name" value="TAT"/>
    <property type="match status" value="1"/>
</dbReference>
<evidence type="ECO:0000313" key="4">
    <source>
        <dbReference type="Proteomes" id="UP000095329"/>
    </source>
</evidence>
<accession>A0A1D3DTR2</accession>
<feature type="signal peptide" evidence="2">
    <location>
        <begin position="1"/>
        <end position="26"/>
    </location>
</feature>
<dbReference type="OrthoDB" id="4249572at2"/>
<dbReference type="RefSeq" id="WP_023588032.1">
    <property type="nucleotide sequence ID" value="NZ_ASHX02000001.1"/>
</dbReference>
<dbReference type="AlphaFoldDB" id="A0A1D3DTR2"/>
<dbReference type="InterPro" id="IPR006311">
    <property type="entry name" value="TAT_signal"/>
</dbReference>
<evidence type="ECO:0000313" key="3">
    <source>
        <dbReference type="EMBL" id="OEJ95720.1"/>
    </source>
</evidence>
<sequence>MRNTTTRRISLAAVATITSAALLAVAAPGAVAADTTGGKAGTTAGAESRTPALTPEQRRYIEKEMGPEAIAEMQKAMAQNPSGGVQTRAFPIAAAAIGAAAWCAKGALASIPTSVLSDIAAGKASSKKTYVRNAIIGCLGGEIGGVVWKFLPGWVKNKAINMVIAFIIKYVR</sequence>
<comment type="caution">
    <text evidence="3">The sequence shown here is derived from an EMBL/GenBank/DDBJ whole genome shotgun (WGS) entry which is preliminary data.</text>
</comment>
<protein>
    <recommendedName>
        <fullName evidence="5">Secreted protein</fullName>
    </recommendedName>
</protein>
<gene>
    <name evidence="3" type="ORF">J116_015740</name>
</gene>
<dbReference type="STRING" id="1306406.J116_015740"/>
<evidence type="ECO:0000256" key="2">
    <source>
        <dbReference type="SAM" id="SignalP"/>
    </source>
</evidence>
<keyword evidence="2" id="KW-0732">Signal</keyword>
<dbReference type="EMBL" id="ASHX02000001">
    <property type="protein sequence ID" value="OEJ95720.1"/>
    <property type="molecule type" value="Genomic_DNA"/>
</dbReference>
<proteinExistence type="predicted"/>
<reference evidence="3 4" key="1">
    <citation type="journal article" date="2013" name="Genome Announc.">
        <title>Genome Sequence of Streptomyces violaceusniger Strain SPC6, a Halotolerant Streptomycete That Exhibits Rapid Growth and Development.</title>
        <authorList>
            <person name="Chen X."/>
            <person name="Zhang B."/>
            <person name="Zhang W."/>
            <person name="Wu X."/>
            <person name="Zhang M."/>
            <person name="Chen T."/>
            <person name="Liu G."/>
            <person name="Dyson P."/>
        </authorList>
    </citation>
    <scope>NUCLEOTIDE SEQUENCE [LARGE SCALE GENOMIC DNA]</scope>
    <source>
        <strain evidence="3 4">SPC6</strain>
    </source>
</reference>
<dbReference type="eggNOG" id="ENOG5031IYA">
    <property type="taxonomic scope" value="Bacteria"/>
</dbReference>
<feature type="chain" id="PRO_5039716077" description="Secreted protein" evidence="2">
    <location>
        <begin position="27"/>
        <end position="172"/>
    </location>
</feature>
<feature type="region of interest" description="Disordered" evidence="1">
    <location>
        <begin position="33"/>
        <end position="53"/>
    </location>
</feature>
<name>A0A1D3DTR2_9ACTN</name>